<organism evidence="2 3">
    <name type="scientific">Niallia alba</name>
    <dbReference type="NCBI Taxonomy" id="2729105"/>
    <lineage>
        <taxon>Bacteria</taxon>
        <taxon>Bacillati</taxon>
        <taxon>Bacillota</taxon>
        <taxon>Bacilli</taxon>
        <taxon>Bacillales</taxon>
        <taxon>Bacillaceae</taxon>
        <taxon>Niallia</taxon>
    </lineage>
</organism>
<keyword evidence="3" id="KW-1185">Reference proteome</keyword>
<dbReference type="RefSeq" id="WP_169189366.1">
    <property type="nucleotide sequence ID" value="NZ_JABBPK010000001.1"/>
</dbReference>
<accession>A0A7Y0KDH9</accession>
<protein>
    <submittedName>
        <fullName evidence="2">Uncharacterized protein</fullName>
    </submittedName>
</protein>
<evidence type="ECO:0000313" key="3">
    <source>
        <dbReference type="Proteomes" id="UP000588491"/>
    </source>
</evidence>
<dbReference type="EMBL" id="JABBPK010000001">
    <property type="protein sequence ID" value="NMO79650.1"/>
    <property type="molecule type" value="Genomic_DNA"/>
</dbReference>
<feature type="transmembrane region" description="Helical" evidence="1">
    <location>
        <begin position="62"/>
        <end position="83"/>
    </location>
</feature>
<feature type="transmembrane region" description="Helical" evidence="1">
    <location>
        <begin position="90"/>
        <end position="109"/>
    </location>
</feature>
<keyword evidence="1" id="KW-0812">Transmembrane</keyword>
<keyword evidence="1" id="KW-1133">Transmembrane helix</keyword>
<name>A0A7Y0KDH9_9BACI</name>
<dbReference type="Proteomes" id="UP000588491">
    <property type="component" value="Unassembled WGS sequence"/>
</dbReference>
<gene>
    <name evidence="2" type="ORF">HHU08_22230</name>
</gene>
<sequence length="148" mass="17752">MMWFPYLYLLLTLIILLFMPKRLTKVEIYVTWFVVALINLSSDLILSFVFHMYELGPKGVQLSVHFIELTLGATHGIIYLNFMPQHFKSYIPYFCAWLVYSVLLEYLLLSFEFLTYSGWHLWYSGIYYAFALLYTRWHLTFIRSEKQG</sequence>
<proteinExistence type="predicted"/>
<keyword evidence="1" id="KW-0472">Membrane</keyword>
<reference evidence="2 3" key="1">
    <citation type="submission" date="2020-04" db="EMBL/GenBank/DDBJ databases">
        <title>Bacillus sp. UniB3 isolated from commercial digestive syrup.</title>
        <authorList>
            <person name="Thorat V."/>
            <person name="Kirdat K."/>
            <person name="Tiwarekar B."/>
            <person name="Yadav A."/>
        </authorList>
    </citation>
    <scope>NUCLEOTIDE SEQUENCE [LARGE SCALE GENOMIC DNA]</scope>
    <source>
        <strain evidence="2 3">UniB3</strain>
    </source>
</reference>
<feature type="transmembrane region" description="Helical" evidence="1">
    <location>
        <begin position="6"/>
        <end position="23"/>
    </location>
</feature>
<evidence type="ECO:0000313" key="2">
    <source>
        <dbReference type="EMBL" id="NMO79650.1"/>
    </source>
</evidence>
<feature type="transmembrane region" description="Helical" evidence="1">
    <location>
        <begin position="30"/>
        <end position="50"/>
    </location>
</feature>
<dbReference type="AlphaFoldDB" id="A0A7Y0KDH9"/>
<evidence type="ECO:0000256" key="1">
    <source>
        <dbReference type="SAM" id="Phobius"/>
    </source>
</evidence>
<feature type="transmembrane region" description="Helical" evidence="1">
    <location>
        <begin position="121"/>
        <end position="139"/>
    </location>
</feature>
<comment type="caution">
    <text evidence="2">The sequence shown here is derived from an EMBL/GenBank/DDBJ whole genome shotgun (WGS) entry which is preliminary data.</text>
</comment>